<reference evidence="1" key="1">
    <citation type="submission" date="2018-05" db="EMBL/GenBank/DDBJ databases">
        <authorList>
            <person name="Lanie J.A."/>
            <person name="Ng W.-L."/>
            <person name="Kazmierczak K.M."/>
            <person name="Andrzejewski T.M."/>
            <person name="Davidsen T.M."/>
            <person name="Wayne K.J."/>
            <person name="Tettelin H."/>
            <person name="Glass J.I."/>
            <person name="Rusch D."/>
            <person name="Podicherti R."/>
            <person name="Tsui H.-C.T."/>
            <person name="Winkler M.E."/>
        </authorList>
    </citation>
    <scope>NUCLEOTIDE SEQUENCE</scope>
</reference>
<organism evidence="1">
    <name type="scientific">marine metagenome</name>
    <dbReference type="NCBI Taxonomy" id="408172"/>
    <lineage>
        <taxon>unclassified sequences</taxon>
        <taxon>metagenomes</taxon>
        <taxon>ecological metagenomes</taxon>
    </lineage>
</organism>
<name>A0A382MKN7_9ZZZZ</name>
<feature type="non-terminal residue" evidence="1">
    <location>
        <position position="1"/>
    </location>
</feature>
<gene>
    <name evidence="1" type="ORF">METZ01_LOCUS302160</name>
</gene>
<protein>
    <submittedName>
        <fullName evidence="1">Uncharacterized protein</fullName>
    </submittedName>
</protein>
<sequence length="41" mass="4893">GFPEHFIHPTGQHFMDQAGWISKPEKLWWLTMVPVRFVVEI</sequence>
<dbReference type="EMBL" id="UINC01094235">
    <property type="protein sequence ID" value="SVC49306.1"/>
    <property type="molecule type" value="Genomic_DNA"/>
</dbReference>
<evidence type="ECO:0000313" key="1">
    <source>
        <dbReference type="EMBL" id="SVC49306.1"/>
    </source>
</evidence>
<dbReference type="AlphaFoldDB" id="A0A382MKN7"/>
<proteinExistence type="predicted"/>
<accession>A0A382MKN7</accession>